<reference evidence="2" key="1">
    <citation type="journal article" date="2019" name="bioRxiv">
        <title>The Genome of the Zebra Mussel, Dreissena polymorpha: A Resource for Invasive Species Research.</title>
        <authorList>
            <person name="McCartney M.A."/>
            <person name="Auch B."/>
            <person name="Kono T."/>
            <person name="Mallez S."/>
            <person name="Zhang Y."/>
            <person name="Obille A."/>
            <person name="Becker A."/>
            <person name="Abrahante J.E."/>
            <person name="Garbe J."/>
            <person name="Badalamenti J.P."/>
            <person name="Herman A."/>
            <person name="Mangelson H."/>
            <person name="Liachko I."/>
            <person name="Sullivan S."/>
            <person name="Sone E.D."/>
            <person name="Koren S."/>
            <person name="Silverstein K.A.T."/>
            <person name="Beckman K.B."/>
            <person name="Gohl D.M."/>
        </authorList>
    </citation>
    <scope>NUCLEOTIDE SEQUENCE</scope>
    <source>
        <strain evidence="2">Duluth1</strain>
        <tissue evidence="2">Whole animal</tissue>
    </source>
</reference>
<evidence type="ECO:0000313" key="3">
    <source>
        <dbReference type="Proteomes" id="UP000828390"/>
    </source>
</evidence>
<dbReference type="Proteomes" id="UP000828390">
    <property type="component" value="Unassembled WGS sequence"/>
</dbReference>
<protein>
    <recommendedName>
        <fullName evidence="4">RxLR effector protein</fullName>
    </recommendedName>
</protein>
<reference evidence="2" key="2">
    <citation type="submission" date="2020-11" db="EMBL/GenBank/DDBJ databases">
        <authorList>
            <person name="McCartney M.A."/>
            <person name="Auch B."/>
            <person name="Kono T."/>
            <person name="Mallez S."/>
            <person name="Becker A."/>
            <person name="Gohl D.M."/>
            <person name="Silverstein K.A.T."/>
            <person name="Koren S."/>
            <person name="Bechman K.B."/>
            <person name="Herman A."/>
            <person name="Abrahante J.E."/>
            <person name="Garbe J."/>
        </authorList>
    </citation>
    <scope>NUCLEOTIDE SEQUENCE</scope>
    <source>
        <strain evidence="2">Duluth1</strain>
        <tissue evidence="2">Whole animal</tissue>
    </source>
</reference>
<name>A0A9D4BZY9_DREPO</name>
<feature type="signal peptide" evidence="1">
    <location>
        <begin position="1"/>
        <end position="19"/>
    </location>
</feature>
<comment type="caution">
    <text evidence="2">The sequence shown here is derived from an EMBL/GenBank/DDBJ whole genome shotgun (WGS) entry which is preliminary data.</text>
</comment>
<accession>A0A9D4BZY9</accession>
<gene>
    <name evidence="2" type="ORF">DPMN_057429</name>
</gene>
<sequence>MYHLVAVFIAALCATGVLCSALPNVEVAPVNTSAAILPRSLSISAFNIKVFGRSKMSDPVKAAQIRDVRT</sequence>
<evidence type="ECO:0008006" key="4">
    <source>
        <dbReference type="Google" id="ProtNLM"/>
    </source>
</evidence>
<proteinExistence type="predicted"/>
<dbReference type="AlphaFoldDB" id="A0A9D4BZY9"/>
<evidence type="ECO:0000256" key="1">
    <source>
        <dbReference type="SAM" id="SignalP"/>
    </source>
</evidence>
<organism evidence="2 3">
    <name type="scientific">Dreissena polymorpha</name>
    <name type="common">Zebra mussel</name>
    <name type="synonym">Mytilus polymorpha</name>
    <dbReference type="NCBI Taxonomy" id="45954"/>
    <lineage>
        <taxon>Eukaryota</taxon>
        <taxon>Metazoa</taxon>
        <taxon>Spiralia</taxon>
        <taxon>Lophotrochozoa</taxon>
        <taxon>Mollusca</taxon>
        <taxon>Bivalvia</taxon>
        <taxon>Autobranchia</taxon>
        <taxon>Heteroconchia</taxon>
        <taxon>Euheterodonta</taxon>
        <taxon>Imparidentia</taxon>
        <taxon>Neoheterodontei</taxon>
        <taxon>Myida</taxon>
        <taxon>Dreissenoidea</taxon>
        <taxon>Dreissenidae</taxon>
        <taxon>Dreissena</taxon>
    </lineage>
</organism>
<evidence type="ECO:0000313" key="2">
    <source>
        <dbReference type="EMBL" id="KAH3714731.1"/>
    </source>
</evidence>
<feature type="chain" id="PRO_5039369544" description="RxLR effector protein" evidence="1">
    <location>
        <begin position="20"/>
        <end position="70"/>
    </location>
</feature>
<keyword evidence="3" id="KW-1185">Reference proteome</keyword>
<dbReference type="EMBL" id="JAIWYP010000013">
    <property type="protein sequence ID" value="KAH3714731.1"/>
    <property type="molecule type" value="Genomic_DNA"/>
</dbReference>
<keyword evidence="1" id="KW-0732">Signal</keyword>